<evidence type="ECO:0000256" key="1">
    <source>
        <dbReference type="ARBA" id="ARBA00004651"/>
    </source>
</evidence>
<keyword evidence="2 7" id="KW-0813">Transport</keyword>
<dbReference type="RefSeq" id="WP_190215709.1">
    <property type="nucleotide sequence ID" value="NZ_BNBO01000091.1"/>
</dbReference>
<accession>A0A919D9S8</accession>
<gene>
    <name evidence="9" type="ORF">GCM10018781_78450</name>
</gene>
<dbReference type="InterPro" id="IPR035906">
    <property type="entry name" value="MetI-like_sf"/>
</dbReference>
<feature type="transmembrane region" description="Helical" evidence="7">
    <location>
        <begin position="113"/>
        <end position="134"/>
    </location>
</feature>
<reference evidence="9" key="1">
    <citation type="journal article" date="2014" name="Int. J. Syst. Evol. Microbiol.">
        <title>Complete genome sequence of Corynebacterium casei LMG S-19264T (=DSM 44701T), isolated from a smear-ripened cheese.</title>
        <authorList>
            <consortium name="US DOE Joint Genome Institute (JGI-PGF)"/>
            <person name="Walter F."/>
            <person name="Albersmeier A."/>
            <person name="Kalinowski J."/>
            <person name="Ruckert C."/>
        </authorList>
    </citation>
    <scope>NUCLEOTIDE SEQUENCE</scope>
    <source>
        <strain evidence="9">JCM 4646</strain>
    </source>
</reference>
<evidence type="ECO:0000313" key="10">
    <source>
        <dbReference type="Proteomes" id="UP000617734"/>
    </source>
</evidence>
<reference evidence="9" key="2">
    <citation type="submission" date="2020-09" db="EMBL/GenBank/DDBJ databases">
        <authorList>
            <person name="Sun Q."/>
            <person name="Ohkuma M."/>
        </authorList>
    </citation>
    <scope>NUCLEOTIDE SEQUENCE</scope>
    <source>
        <strain evidence="9">JCM 4646</strain>
    </source>
</reference>
<proteinExistence type="inferred from homology"/>
<evidence type="ECO:0000256" key="4">
    <source>
        <dbReference type="ARBA" id="ARBA00022692"/>
    </source>
</evidence>
<dbReference type="EMBL" id="BNBO01000091">
    <property type="protein sequence ID" value="GHE26309.1"/>
    <property type="molecule type" value="Genomic_DNA"/>
</dbReference>
<dbReference type="Proteomes" id="UP000617734">
    <property type="component" value="Unassembled WGS sequence"/>
</dbReference>
<comment type="subcellular location">
    <subcellularLocation>
        <location evidence="1 7">Cell membrane</location>
        <topology evidence="1 7">Multi-pass membrane protein</topology>
    </subcellularLocation>
</comment>
<protein>
    <submittedName>
        <fullName evidence="9">Cytochrome c biogenesis protein</fullName>
    </submittedName>
</protein>
<dbReference type="Gene3D" id="1.10.3720.10">
    <property type="entry name" value="MetI-like"/>
    <property type="match status" value="1"/>
</dbReference>
<feature type="transmembrane region" description="Helical" evidence="7">
    <location>
        <begin position="79"/>
        <end position="101"/>
    </location>
</feature>
<evidence type="ECO:0000256" key="5">
    <source>
        <dbReference type="ARBA" id="ARBA00022989"/>
    </source>
</evidence>
<organism evidence="9 10">
    <name type="scientific">Kitasatospora indigofera</name>
    <dbReference type="NCBI Taxonomy" id="67307"/>
    <lineage>
        <taxon>Bacteria</taxon>
        <taxon>Bacillati</taxon>
        <taxon>Actinomycetota</taxon>
        <taxon>Actinomycetes</taxon>
        <taxon>Kitasatosporales</taxon>
        <taxon>Streptomycetaceae</taxon>
        <taxon>Kitasatospora</taxon>
    </lineage>
</organism>
<feature type="transmembrane region" description="Helical" evidence="7">
    <location>
        <begin position="164"/>
        <end position="189"/>
    </location>
</feature>
<dbReference type="SUPFAM" id="SSF161098">
    <property type="entry name" value="MetI-like"/>
    <property type="match status" value="1"/>
</dbReference>
<dbReference type="PANTHER" id="PTHR30193:SF37">
    <property type="entry name" value="INNER MEMBRANE ABC TRANSPORTER PERMEASE PROTEIN YCJO"/>
    <property type="match status" value="1"/>
</dbReference>
<keyword evidence="5 7" id="KW-1133">Transmembrane helix</keyword>
<feature type="transmembrane region" description="Helical" evidence="7">
    <location>
        <begin position="279"/>
        <end position="299"/>
    </location>
</feature>
<sequence length="311" mass="33524">MSPSKPGSPGILRSHWRDYASVAPFFLLFAAFGLVPLLYALYLSTQSWDGIGEPESVGLDQWTRLFHTPDVLTAAGNTALIFLLGQIPVVVGALLAAVILSQARLKFRALYQTAFFLPQVTSVVAVTIVFQSLFADKYGFVNNILDTLGLPAQDWLTDPWKMRAVIAMMVIWRGFGYFLILFMAGISAIDRSLGEAAQLDGAGPVRVFRSITLPLLAPTMIFVTLTGAIAGMQIFTEPQVLFGGSGGPNNGGLTMMLLQYEYLGGIGSSGTVQLVKPDLGFAAVIGWVIFTALVLLALANNRLLRKSFGGR</sequence>
<dbReference type="PROSITE" id="PS50928">
    <property type="entry name" value="ABC_TM1"/>
    <property type="match status" value="1"/>
</dbReference>
<feature type="transmembrane region" description="Helical" evidence="7">
    <location>
        <begin position="210"/>
        <end position="235"/>
    </location>
</feature>
<dbReference type="GO" id="GO:0055085">
    <property type="term" value="P:transmembrane transport"/>
    <property type="evidence" value="ECO:0007669"/>
    <property type="project" value="InterPro"/>
</dbReference>
<comment type="similarity">
    <text evidence="7">Belongs to the binding-protein-dependent transport system permease family.</text>
</comment>
<feature type="domain" description="ABC transmembrane type-1" evidence="8">
    <location>
        <begin position="75"/>
        <end position="300"/>
    </location>
</feature>
<dbReference type="Pfam" id="PF00528">
    <property type="entry name" value="BPD_transp_1"/>
    <property type="match status" value="1"/>
</dbReference>
<evidence type="ECO:0000259" key="8">
    <source>
        <dbReference type="PROSITE" id="PS50928"/>
    </source>
</evidence>
<dbReference type="InterPro" id="IPR000515">
    <property type="entry name" value="MetI-like"/>
</dbReference>
<dbReference type="GeneID" id="95358051"/>
<name>A0A919D9S8_9ACTN</name>
<keyword evidence="10" id="KW-1185">Reference proteome</keyword>
<keyword evidence="6 7" id="KW-0472">Membrane</keyword>
<evidence type="ECO:0000313" key="9">
    <source>
        <dbReference type="EMBL" id="GHE26309.1"/>
    </source>
</evidence>
<dbReference type="GO" id="GO:0005886">
    <property type="term" value="C:plasma membrane"/>
    <property type="evidence" value="ECO:0007669"/>
    <property type="project" value="UniProtKB-SubCell"/>
</dbReference>
<dbReference type="CDD" id="cd06261">
    <property type="entry name" value="TM_PBP2"/>
    <property type="match status" value="1"/>
</dbReference>
<keyword evidence="3" id="KW-1003">Cell membrane</keyword>
<comment type="caution">
    <text evidence="9">The sequence shown here is derived from an EMBL/GenBank/DDBJ whole genome shotgun (WGS) entry which is preliminary data.</text>
</comment>
<evidence type="ECO:0000256" key="7">
    <source>
        <dbReference type="RuleBase" id="RU363032"/>
    </source>
</evidence>
<evidence type="ECO:0000256" key="3">
    <source>
        <dbReference type="ARBA" id="ARBA00022475"/>
    </source>
</evidence>
<dbReference type="InterPro" id="IPR051393">
    <property type="entry name" value="ABC_transporter_permease"/>
</dbReference>
<evidence type="ECO:0000256" key="6">
    <source>
        <dbReference type="ARBA" id="ARBA00023136"/>
    </source>
</evidence>
<dbReference type="AlphaFoldDB" id="A0A919D9S8"/>
<keyword evidence="4 7" id="KW-0812">Transmembrane</keyword>
<evidence type="ECO:0000256" key="2">
    <source>
        <dbReference type="ARBA" id="ARBA00022448"/>
    </source>
</evidence>
<feature type="transmembrane region" description="Helical" evidence="7">
    <location>
        <begin position="21"/>
        <end position="42"/>
    </location>
</feature>
<dbReference type="PANTHER" id="PTHR30193">
    <property type="entry name" value="ABC TRANSPORTER PERMEASE PROTEIN"/>
    <property type="match status" value="1"/>
</dbReference>